<evidence type="ECO:0000259" key="4">
    <source>
        <dbReference type="PROSITE" id="PS50061"/>
    </source>
</evidence>
<dbReference type="SMART" id="SM00413">
    <property type="entry name" value="ETS"/>
    <property type="match status" value="1"/>
</dbReference>
<evidence type="ECO:0000313" key="6">
    <source>
        <dbReference type="Proteomes" id="UP001249851"/>
    </source>
</evidence>
<dbReference type="GO" id="GO:0043565">
    <property type="term" value="F:sequence-specific DNA binding"/>
    <property type="evidence" value="ECO:0007669"/>
    <property type="project" value="InterPro"/>
</dbReference>
<keyword evidence="6" id="KW-1185">Reference proteome</keyword>
<evidence type="ECO:0000313" key="5">
    <source>
        <dbReference type="EMBL" id="KAK2571347.1"/>
    </source>
</evidence>
<keyword evidence="2 3" id="KW-0238">DNA-binding</keyword>
<gene>
    <name evidence="5" type="ORF">P5673_003934</name>
</gene>
<dbReference type="InterPro" id="IPR046328">
    <property type="entry name" value="ETS_fam"/>
</dbReference>
<accession>A0AAD9R1L4</accession>
<dbReference type="GO" id="GO:0000981">
    <property type="term" value="F:DNA-binding transcription factor activity, RNA polymerase II-specific"/>
    <property type="evidence" value="ECO:0007669"/>
    <property type="project" value="TreeGrafter"/>
</dbReference>
<dbReference type="Proteomes" id="UP001249851">
    <property type="component" value="Unassembled WGS sequence"/>
</dbReference>
<dbReference type="PANTHER" id="PTHR11849">
    <property type="entry name" value="ETS"/>
    <property type="match status" value="1"/>
</dbReference>
<dbReference type="PROSITE" id="PS50061">
    <property type="entry name" value="ETS_DOMAIN_3"/>
    <property type="match status" value="1"/>
</dbReference>
<dbReference type="Gene3D" id="1.10.10.10">
    <property type="entry name" value="Winged helix-like DNA-binding domain superfamily/Winged helix DNA-binding domain"/>
    <property type="match status" value="1"/>
</dbReference>
<protein>
    <submittedName>
        <fullName evidence="5">ETS domain-containing protein Elk-1</fullName>
    </submittedName>
</protein>
<dbReference type="PROSITE" id="PS00346">
    <property type="entry name" value="ETS_DOMAIN_2"/>
    <property type="match status" value="1"/>
</dbReference>
<dbReference type="PRINTS" id="PR00454">
    <property type="entry name" value="ETSDOMAIN"/>
</dbReference>
<dbReference type="AlphaFoldDB" id="A0AAD9R1L4"/>
<evidence type="ECO:0000256" key="2">
    <source>
        <dbReference type="ARBA" id="ARBA00023125"/>
    </source>
</evidence>
<dbReference type="GO" id="GO:0005634">
    <property type="term" value="C:nucleus"/>
    <property type="evidence" value="ECO:0007669"/>
    <property type="project" value="UniProtKB-SubCell"/>
</dbReference>
<reference evidence="5" key="2">
    <citation type="journal article" date="2023" name="Science">
        <title>Genomic signatures of disease resistance in endangered staghorn corals.</title>
        <authorList>
            <person name="Vollmer S.V."/>
            <person name="Selwyn J.D."/>
            <person name="Despard B.A."/>
            <person name="Roesel C.L."/>
        </authorList>
    </citation>
    <scope>NUCLEOTIDE SEQUENCE</scope>
    <source>
        <strain evidence="5">K2</strain>
    </source>
</reference>
<reference evidence="5" key="1">
    <citation type="journal article" date="2023" name="G3 (Bethesda)">
        <title>Whole genome assembly and annotation of the endangered Caribbean coral Acropora cervicornis.</title>
        <authorList>
            <person name="Selwyn J.D."/>
            <person name="Vollmer S.V."/>
        </authorList>
    </citation>
    <scope>NUCLEOTIDE SEQUENCE</scope>
    <source>
        <strain evidence="5">K2</strain>
    </source>
</reference>
<dbReference type="Pfam" id="PF00178">
    <property type="entry name" value="Ets"/>
    <property type="match status" value="1"/>
</dbReference>
<proteinExistence type="inferred from homology"/>
<dbReference type="InterPro" id="IPR000418">
    <property type="entry name" value="Ets_dom"/>
</dbReference>
<organism evidence="5 6">
    <name type="scientific">Acropora cervicornis</name>
    <name type="common">Staghorn coral</name>
    <dbReference type="NCBI Taxonomy" id="6130"/>
    <lineage>
        <taxon>Eukaryota</taxon>
        <taxon>Metazoa</taxon>
        <taxon>Cnidaria</taxon>
        <taxon>Anthozoa</taxon>
        <taxon>Hexacorallia</taxon>
        <taxon>Scleractinia</taxon>
        <taxon>Astrocoeniina</taxon>
        <taxon>Acroporidae</taxon>
        <taxon>Acropora</taxon>
    </lineage>
</organism>
<evidence type="ECO:0000256" key="1">
    <source>
        <dbReference type="ARBA" id="ARBA00005562"/>
    </source>
</evidence>
<keyword evidence="3" id="KW-0539">Nucleus</keyword>
<comment type="caution">
    <text evidence="5">The sequence shown here is derived from an EMBL/GenBank/DDBJ whole genome shotgun (WGS) entry which is preliminary data.</text>
</comment>
<evidence type="ECO:0000256" key="3">
    <source>
        <dbReference type="RuleBase" id="RU004019"/>
    </source>
</evidence>
<dbReference type="GO" id="GO:0030154">
    <property type="term" value="P:cell differentiation"/>
    <property type="evidence" value="ECO:0007669"/>
    <property type="project" value="TreeGrafter"/>
</dbReference>
<dbReference type="SUPFAM" id="SSF46785">
    <property type="entry name" value="Winged helix' DNA-binding domain"/>
    <property type="match status" value="1"/>
</dbReference>
<feature type="domain" description="ETS" evidence="4">
    <location>
        <begin position="25"/>
        <end position="106"/>
    </location>
</feature>
<comment type="subcellular location">
    <subcellularLocation>
        <location evidence="3">Nucleus</location>
    </subcellularLocation>
</comment>
<dbReference type="PROSITE" id="PS00345">
    <property type="entry name" value="ETS_DOMAIN_1"/>
    <property type="match status" value="1"/>
</dbReference>
<sequence>MTDLTQHTRNHCEKRKEAGRINNTLHLWEFLLELLEDERYEPLISWTRKEAGEFKIKRQEDVAHKWGRLKQRASMNYDKLSRSLRYYYHKGIIKKVQGQRLVYKFDKLPYAYKPVKYNWPWKLPTEEQQEQPFNRDKKSFLAEAEDKESRDGFAGNKNKEIRITSLSCIEQQHIAVTARRKHLQWPLRVCTIDTFTRNTLTSEEQELL</sequence>
<dbReference type="EMBL" id="JARQWQ010000006">
    <property type="protein sequence ID" value="KAK2571347.1"/>
    <property type="molecule type" value="Genomic_DNA"/>
</dbReference>
<dbReference type="InterPro" id="IPR036390">
    <property type="entry name" value="WH_DNA-bd_sf"/>
</dbReference>
<comment type="similarity">
    <text evidence="1 3">Belongs to the ETS family.</text>
</comment>
<name>A0AAD9R1L4_ACRCE</name>
<dbReference type="PANTHER" id="PTHR11849:SF133">
    <property type="entry name" value="ETS DOMAIN-CONTAINING PROTEIN"/>
    <property type="match status" value="1"/>
</dbReference>
<dbReference type="InterPro" id="IPR036388">
    <property type="entry name" value="WH-like_DNA-bd_sf"/>
</dbReference>